<dbReference type="InterPro" id="IPR045247">
    <property type="entry name" value="Oye-like"/>
</dbReference>
<evidence type="ECO:0000256" key="4">
    <source>
        <dbReference type="ARBA" id="ARBA00022643"/>
    </source>
</evidence>
<name>A0AAW2LE02_9LAMI</name>
<comment type="cofactor">
    <cofactor evidence="1">
        <name>FMN</name>
        <dbReference type="ChEBI" id="CHEBI:58210"/>
    </cofactor>
</comment>
<proteinExistence type="inferred from homology"/>
<comment type="similarity">
    <text evidence="2">Belongs to the NADH:flavin oxidoreductase/NADH oxidase family.</text>
</comment>
<dbReference type="PANTHER" id="PTHR22893">
    <property type="entry name" value="NADH OXIDOREDUCTASE-RELATED"/>
    <property type="match status" value="1"/>
</dbReference>
<evidence type="ECO:0000259" key="6">
    <source>
        <dbReference type="Pfam" id="PF00724"/>
    </source>
</evidence>
<sequence length="390" mass="43884">MGGNRVEAVDDKLPIPLLSSYNMGCFHLSHRIVLAPMTRLRSYNFVAQTHAVLYYSQRTTKGGFLICEGSGISDTAQGYPHTPGIWRKDQIEAWKPIVKAVHEKGDFQPNGNPPVSCTDKLIQSDVRIGESDGAFFSQPHRLTVEEISQVVDDFRVAAKHAIEAVRPSWGPLYSNYCDWPCSAPSLSINITEFRLRWGRDSWSKRLPNRSIHERPSKRQADEYGGSIENRCRFPLEIVKAVAQEIGAQRVGIRLSPFADYNDCGDSNPDALGLYMAEALNKYNILYCHVIEPRMITQFEEDITESSLLAMRKVFKGTFIVAGGYNRDDGNEVKARGGADLVAFGRLFLANPDLPTRFELNSGLNKYDRNTFYTHDPVVGYTDYPFLDINS</sequence>
<dbReference type="EMBL" id="JACGWK010000014">
    <property type="protein sequence ID" value="KAL0317309.1"/>
    <property type="molecule type" value="Genomic_DNA"/>
</dbReference>
<evidence type="ECO:0000256" key="5">
    <source>
        <dbReference type="ARBA" id="ARBA00022857"/>
    </source>
</evidence>
<dbReference type="GO" id="GO:0016491">
    <property type="term" value="F:oxidoreductase activity"/>
    <property type="evidence" value="ECO:0007669"/>
    <property type="project" value="InterPro"/>
</dbReference>
<keyword evidence="3" id="KW-0285">Flavoprotein</keyword>
<dbReference type="Gene3D" id="3.20.20.70">
    <property type="entry name" value="Aldolase class I"/>
    <property type="match status" value="2"/>
</dbReference>
<comment type="caution">
    <text evidence="7">The sequence shown here is derived from an EMBL/GenBank/DDBJ whole genome shotgun (WGS) entry which is preliminary data.</text>
</comment>
<dbReference type="AlphaFoldDB" id="A0AAW2LE02"/>
<dbReference type="InterPro" id="IPR013785">
    <property type="entry name" value="Aldolase_TIM"/>
</dbReference>
<dbReference type="GO" id="GO:0010181">
    <property type="term" value="F:FMN binding"/>
    <property type="evidence" value="ECO:0007669"/>
    <property type="project" value="InterPro"/>
</dbReference>
<protein>
    <submittedName>
        <fullName evidence="7">12-oxophytodienoate reductase 1</fullName>
    </submittedName>
</protein>
<dbReference type="SUPFAM" id="SSF51395">
    <property type="entry name" value="FMN-linked oxidoreductases"/>
    <property type="match status" value="2"/>
</dbReference>
<feature type="domain" description="NADH:flavin oxidoreductase/NADH oxidase N-terminal" evidence="6">
    <location>
        <begin position="23"/>
        <end position="164"/>
    </location>
</feature>
<gene>
    <name evidence="7" type="ORF">Sangu_2145200</name>
</gene>
<reference evidence="7" key="1">
    <citation type="submission" date="2020-06" db="EMBL/GenBank/DDBJ databases">
        <authorList>
            <person name="Li T."/>
            <person name="Hu X."/>
            <person name="Zhang T."/>
            <person name="Song X."/>
            <person name="Zhang H."/>
            <person name="Dai N."/>
            <person name="Sheng W."/>
            <person name="Hou X."/>
            <person name="Wei L."/>
        </authorList>
    </citation>
    <scope>NUCLEOTIDE SEQUENCE</scope>
    <source>
        <strain evidence="7">G01</strain>
        <tissue evidence="7">Leaf</tissue>
    </source>
</reference>
<dbReference type="Pfam" id="PF00724">
    <property type="entry name" value="Oxidored_FMN"/>
    <property type="match status" value="2"/>
</dbReference>
<evidence type="ECO:0000256" key="3">
    <source>
        <dbReference type="ARBA" id="ARBA00022630"/>
    </source>
</evidence>
<reference evidence="7" key="2">
    <citation type="journal article" date="2024" name="Plant">
        <title>Genomic evolution and insights into agronomic trait innovations of Sesamum species.</title>
        <authorList>
            <person name="Miao H."/>
            <person name="Wang L."/>
            <person name="Qu L."/>
            <person name="Liu H."/>
            <person name="Sun Y."/>
            <person name="Le M."/>
            <person name="Wang Q."/>
            <person name="Wei S."/>
            <person name="Zheng Y."/>
            <person name="Lin W."/>
            <person name="Duan Y."/>
            <person name="Cao H."/>
            <person name="Xiong S."/>
            <person name="Wang X."/>
            <person name="Wei L."/>
            <person name="Li C."/>
            <person name="Ma Q."/>
            <person name="Ju M."/>
            <person name="Zhao R."/>
            <person name="Li G."/>
            <person name="Mu C."/>
            <person name="Tian Q."/>
            <person name="Mei H."/>
            <person name="Zhang T."/>
            <person name="Gao T."/>
            <person name="Zhang H."/>
        </authorList>
    </citation>
    <scope>NUCLEOTIDE SEQUENCE</scope>
    <source>
        <strain evidence="7">G01</strain>
    </source>
</reference>
<evidence type="ECO:0000313" key="7">
    <source>
        <dbReference type="EMBL" id="KAL0317309.1"/>
    </source>
</evidence>
<accession>A0AAW2LE02</accession>
<feature type="domain" description="NADH:flavin oxidoreductase/NADH oxidase N-terminal" evidence="6">
    <location>
        <begin position="217"/>
        <end position="359"/>
    </location>
</feature>
<keyword evidence="5" id="KW-0521">NADP</keyword>
<evidence type="ECO:0000256" key="1">
    <source>
        <dbReference type="ARBA" id="ARBA00001917"/>
    </source>
</evidence>
<evidence type="ECO:0000256" key="2">
    <source>
        <dbReference type="ARBA" id="ARBA00005979"/>
    </source>
</evidence>
<dbReference type="PANTHER" id="PTHR22893:SF62">
    <property type="entry name" value="12-OXOPHYTODIENOATE REDUCTASE-LIKE PROTEIN"/>
    <property type="match status" value="1"/>
</dbReference>
<keyword evidence="4" id="KW-0288">FMN</keyword>
<dbReference type="InterPro" id="IPR001155">
    <property type="entry name" value="OxRdtase_FMN_N"/>
</dbReference>
<organism evidence="7">
    <name type="scientific">Sesamum angustifolium</name>
    <dbReference type="NCBI Taxonomy" id="2727405"/>
    <lineage>
        <taxon>Eukaryota</taxon>
        <taxon>Viridiplantae</taxon>
        <taxon>Streptophyta</taxon>
        <taxon>Embryophyta</taxon>
        <taxon>Tracheophyta</taxon>
        <taxon>Spermatophyta</taxon>
        <taxon>Magnoliopsida</taxon>
        <taxon>eudicotyledons</taxon>
        <taxon>Gunneridae</taxon>
        <taxon>Pentapetalae</taxon>
        <taxon>asterids</taxon>
        <taxon>lamiids</taxon>
        <taxon>Lamiales</taxon>
        <taxon>Pedaliaceae</taxon>
        <taxon>Sesamum</taxon>
    </lineage>
</organism>